<evidence type="ECO:0000259" key="8">
    <source>
        <dbReference type="SMART" id="SM00906"/>
    </source>
</evidence>
<dbReference type="GO" id="GO:0045944">
    <property type="term" value="P:positive regulation of transcription by RNA polymerase II"/>
    <property type="evidence" value="ECO:0007669"/>
    <property type="project" value="TreeGrafter"/>
</dbReference>
<keyword evidence="5" id="KW-0238">DNA-binding</keyword>
<dbReference type="OrthoDB" id="189997at2759"/>
<dbReference type="CDD" id="cd12148">
    <property type="entry name" value="fungal_TF_MHR"/>
    <property type="match status" value="1"/>
</dbReference>
<evidence type="ECO:0000256" key="5">
    <source>
        <dbReference type="ARBA" id="ARBA00023125"/>
    </source>
</evidence>
<dbReference type="PANTHER" id="PTHR47782">
    <property type="entry name" value="ZN(II)2CYS6 TRANSCRIPTION FACTOR (EUROFUNG)-RELATED"/>
    <property type="match status" value="1"/>
</dbReference>
<dbReference type="GO" id="GO:0008270">
    <property type="term" value="F:zinc ion binding"/>
    <property type="evidence" value="ECO:0007669"/>
    <property type="project" value="InterPro"/>
</dbReference>
<gene>
    <name evidence="9" type="ORF">AB675_4564</name>
</gene>
<keyword evidence="10" id="KW-1185">Reference proteome</keyword>
<dbReference type="GO" id="GO:0006351">
    <property type="term" value="P:DNA-templated transcription"/>
    <property type="evidence" value="ECO:0007669"/>
    <property type="project" value="InterPro"/>
</dbReference>
<keyword evidence="3" id="KW-0862">Zinc</keyword>
<dbReference type="STRING" id="1664694.A0A0N1H2V8"/>
<dbReference type="InterPro" id="IPR052202">
    <property type="entry name" value="Yeast_MetPath_Reg"/>
</dbReference>
<dbReference type="EMBL" id="LFJN01000016">
    <property type="protein sequence ID" value="KPI38970.1"/>
    <property type="molecule type" value="Genomic_DNA"/>
</dbReference>
<reference evidence="9 10" key="1">
    <citation type="submission" date="2015-06" db="EMBL/GenBank/DDBJ databases">
        <title>Draft genome of the ant-associated black yeast Phialophora attae CBS 131958.</title>
        <authorList>
            <person name="Moreno L.F."/>
            <person name="Stielow B.J."/>
            <person name="de Hoog S."/>
            <person name="Vicente V.A."/>
            <person name="Weiss V.A."/>
            <person name="de Vries M."/>
            <person name="Cruz L.M."/>
            <person name="Souza E.M."/>
        </authorList>
    </citation>
    <scope>NUCLEOTIDE SEQUENCE [LARGE SCALE GENOMIC DNA]</scope>
    <source>
        <strain evidence="9 10">CBS 131958</strain>
    </source>
</reference>
<dbReference type="GeneID" id="28736592"/>
<dbReference type="InterPro" id="IPR007219">
    <property type="entry name" value="XnlR_reg_dom"/>
</dbReference>
<keyword evidence="7" id="KW-0539">Nucleus</keyword>
<evidence type="ECO:0000256" key="3">
    <source>
        <dbReference type="ARBA" id="ARBA00022833"/>
    </source>
</evidence>
<dbReference type="PANTHER" id="PTHR47782:SF1">
    <property type="entry name" value="PYRIMIDINE PATHWAY REGULATORY PROTEIN 1"/>
    <property type="match status" value="1"/>
</dbReference>
<sequence>MMLRNAIQLQTARRTVATSQQPDPAGSIADIIDDLDSAFLTLPKREAAARLTKVYFQFANSSQPVLFEPTFHSHLDSLYSLPMTIDLGRSHDTKDIQLTVFVVLEVFAVALLVLQKQDPSKMSTSLPDRYHRVALMALDHTGLPPGIQGVQFLLLESQYCYHHSETLTVWSTVGAALRLAVEIGLHKDPIEEMSATDLDVRRRVFWTAYAMDRNISIARNLPTCLADGAISVEFPSVLSDNVIAKQKPGESAQQNIDGADSNTSKAKLVCLHVLRWRRLQSEMQTVLHQQAPLGYAPIDIERWQHDAQHRIMEWYKDLPRTSTFDPNERRIIENFDLTYHRAMLYLYQPSPNWLNPTEAAWLKILDAAENMVRLYRKFFEEKRFTIYWQAVEGLSAAGTALLNAYSRSSSVKERITLSVLRELVQTCSNVLWGMVSLFPSFKARRESFDEYVAAKLQELEATPSKDSDIPPGISFEHHHVNAVDPFTTGLLPPDDHVDSGAMPVQPDDNVMHDWTDFEQAAFDWDALDNTVDFIPDTWN</sequence>
<evidence type="ECO:0000313" key="10">
    <source>
        <dbReference type="Proteomes" id="UP000038010"/>
    </source>
</evidence>
<evidence type="ECO:0000256" key="2">
    <source>
        <dbReference type="ARBA" id="ARBA00022723"/>
    </source>
</evidence>
<keyword evidence="6" id="KW-0804">Transcription</keyword>
<keyword evidence="4" id="KW-0805">Transcription regulation</keyword>
<comment type="caution">
    <text evidence="9">The sequence shown here is derived from an EMBL/GenBank/DDBJ whole genome shotgun (WGS) entry which is preliminary data.</text>
</comment>
<dbReference type="Proteomes" id="UP000038010">
    <property type="component" value="Unassembled WGS sequence"/>
</dbReference>
<name>A0A0N1H2V8_9EURO</name>
<dbReference type="Pfam" id="PF04082">
    <property type="entry name" value="Fungal_trans"/>
    <property type="match status" value="1"/>
</dbReference>
<comment type="subcellular location">
    <subcellularLocation>
        <location evidence="1">Nucleus</location>
    </subcellularLocation>
</comment>
<evidence type="ECO:0000256" key="4">
    <source>
        <dbReference type="ARBA" id="ARBA00023015"/>
    </source>
</evidence>
<dbReference type="AlphaFoldDB" id="A0A0N1H2V8"/>
<dbReference type="RefSeq" id="XP_017998933.1">
    <property type="nucleotide sequence ID" value="XM_018144712.1"/>
</dbReference>
<dbReference type="VEuPathDB" id="FungiDB:AB675_4564"/>
<evidence type="ECO:0000256" key="1">
    <source>
        <dbReference type="ARBA" id="ARBA00004123"/>
    </source>
</evidence>
<feature type="domain" description="Xylanolytic transcriptional activator regulatory" evidence="8">
    <location>
        <begin position="169"/>
        <end position="241"/>
    </location>
</feature>
<evidence type="ECO:0000313" key="9">
    <source>
        <dbReference type="EMBL" id="KPI38970.1"/>
    </source>
</evidence>
<evidence type="ECO:0000256" key="6">
    <source>
        <dbReference type="ARBA" id="ARBA00023163"/>
    </source>
</evidence>
<accession>A0A0N1H2V8</accession>
<keyword evidence="2" id="KW-0479">Metal-binding</keyword>
<proteinExistence type="predicted"/>
<organism evidence="9 10">
    <name type="scientific">Cyphellophora attinorum</name>
    <dbReference type="NCBI Taxonomy" id="1664694"/>
    <lineage>
        <taxon>Eukaryota</taxon>
        <taxon>Fungi</taxon>
        <taxon>Dikarya</taxon>
        <taxon>Ascomycota</taxon>
        <taxon>Pezizomycotina</taxon>
        <taxon>Eurotiomycetes</taxon>
        <taxon>Chaetothyriomycetidae</taxon>
        <taxon>Chaetothyriales</taxon>
        <taxon>Cyphellophoraceae</taxon>
        <taxon>Cyphellophora</taxon>
    </lineage>
</organism>
<protein>
    <submittedName>
        <fullName evidence="9">Positive regulator of purine utilization</fullName>
    </submittedName>
</protein>
<dbReference type="SMART" id="SM00906">
    <property type="entry name" value="Fungal_trans"/>
    <property type="match status" value="1"/>
</dbReference>
<dbReference type="GO" id="GO:0000981">
    <property type="term" value="F:DNA-binding transcription factor activity, RNA polymerase II-specific"/>
    <property type="evidence" value="ECO:0007669"/>
    <property type="project" value="TreeGrafter"/>
</dbReference>
<dbReference type="GO" id="GO:0005634">
    <property type="term" value="C:nucleus"/>
    <property type="evidence" value="ECO:0007669"/>
    <property type="project" value="UniProtKB-SubCell"/>
</dbReference>
<dbReference type="GO" id="GO:0043565">
    <property type="term" value="F:sequence-specific DNA binding"/>
    <property type="evidence" value="ECO:0007669"/>
    <property type="project" value="TreeGrafter"/>
</dbReference>
<evidence type="ECO:0000256" key="7">
    <source>
        <dbReference type="ARBA" id="ARBA00023242"/>
    </source>
</evidence>